<evidence type="ECO:0000313" key="4">
    <source>
        <dbReference type="Proteomes" id="UP000823485"/>
    </source>
</evidence>
<dbReference type="Gene3D" id="3.50.50.60">
    <property type="entry name" value="FAD/NAD(P)-binding domain"/>
    <property type="match status" value="1"/>
</dbReference>
<protein>
    <submittedName>
        <fullName evidence="3">Glycine/D-amino acid oxidase-like deaminating enzyme</fullName>
    </submittedName>
</protein>
<name>A0ABS2R4N7_9BACI</name>
<dbReference type="RefSeq" id="WP_077109906.1">
    <property type="nucleotide sequence ID" value="NZ_JAFBFH010000005.1"/>
</dbReference>
<sequence>MKHRIIIVGGGVMGSSTAYHLRKCGYEGQIIVFEKDPAYEYASTPRSAGGIRQLFTTAINITLSRYSLQQYKQFSQTMKINGDPAEIDFKQRGYLFLATDDMLSAMEKQQKLQNELGVPSRFLEPAELLAIIPELNPTDLAGGLFCPEDGYLDPYSVMQAYKYEARKKDVEYVSEEVDMILHDRGQVTGVKTKSGRVEEAKVVMNCAGAWGAELSEKMGLPLPIVALKRQIFLFDPAVPLKNPLPLTVDPTGVYFRHEGDRIITGFSDHVKPGYDFDWKRSHFEELWPILAHRITNFESLKLESGWAGLYDYNLKDQNAIIGSHPEMRGYYMALGFSGHGMQQAPGVGLGLAELICKGAYETIDLTPLRFERFAENDLVLEHAIV</sequence>
<keyword evidence="4" id="KW-1185">Reference proteome</keyword>
<accession>A0ABS2R4N7</accession>
<dbReference type="Gene3D" id="3.30.9.10">
    <property type="entry name" value="D-Amino Acid Oxidase, subunit A, domain 2"/>
    <property type="match status" value="1"/>
</dbReference>
<evidence type="ECO:0000259" key="2">
    <source>
        <dbReference type="Pfam" id="PF01266"/>
    </source>
</evidence>
<dbReference type="InterPro" id="IPR006076">
    <property type="entry name" value="FAD-dep_OxRdtase"/>
</dbReference>
<dbReference type="Proteomes" id="UP000823485">
    <property type="component" value="Unassembled WGS sequence"/>
</dbReference>
<dbReference type="InterPro" id="IPR036188">
    <property type="entry name" value="FAD/NAD-bd_sf"/>
</dbReference>
<feature type="domain" description="FAD dependent oxidoreductase" evidence="2">
    <location>
        <begin position="4"/>
        <end position="354"/>
    </location>
</feature>
<evidence type="ECO:0000313" key="3">
    <source>
        <dbReference type="EMBL" id="MBM7714139.1"/>
    </source>
</evidence>
<gene>
    <name evidence="3" type="ORF">JOC94_001111</name>
</gene>
<dbReference type="SUPFAM" id="SSF51905">
    <property type="entry name" value="FAD/NAD(P)-binding domain"/>
    <property type="match status" value="1"/>
</dbReference>
<dbReference type="PANTHER" id="PTHR13847:SF287">
    <property type="entry name" value="FAD-DEPENDENT OXIDOREDUCTASE DOMAIN-CONTAINING PROTEIN 1"/>
    <property type="match status" value="1"/>
</dbReference>
<organism evidence="3 4">
    <name type="scientific">Siminovitchia thermophila</name>
    <dbReference type="NCBI Taxonomy" id="1245522"/>
    <lineage>
        <taxon>Bacteria</taxon>
        <taxon>Bacillati</taxon>
        <taxon>Bacillota</taxon>
        <taxon>Bacilli</taxon>
        <taxon>Bacillales</taxon>
        <taxon>Bacillaceae</taxon>
        <taxon>Siminovitchia</taxon>
    </lineage>
</organism>
<dbReference type="PANTHER" id="PTHR13847">
    <property type="entry name" value="SARCOSINE DEHYDROGENASE-RELATED"/>
    <property type="match status" value="1"/>
</dbReference>
<proteinExistence type="predicted"/>
<comment type="caution">
    <text evidence="3">The sequence shown here is derived from an EMBL/GenBank/DDBJ whole genome shotgun (WGS) entry which is preliminary data.</text>
</comment>
<dbReference type="EMBL" id="JAFBFH010000005">
    <property type="protein sequence ID" value="MBM7714139.1"/>
    <property type="molecule type" value="Genomic_DNA"/>
</dbReference>
<dbReference type="Pfam" id="PF01266">
    <property type="entry name" value="DAO"/>
    <property type="match status" value="1"/>
</dbReference>
<reference evidence="3 4" key="1">
    <citation type="submission" date="2021-01" db="EMBL/GenBank/DDBJ databases">
        <title>Genomic Encyclopedia of Type Strains, Phase IV (KMG-IV): sequencing the most valuable type-strain genomes for metagenomic binning, comparative biology and taxonomic classification.</title>
        <authorList>
            <person name="Goeker M."/>
        </authorList>
    </citation>
    <scope>NUCLEOTIDE SEQUENCE [LARGE SCALE GENOMIC DNA]</scope>
    <source>
        <strain evidence="3 4">DSM 105453</strain>
    </source>
</reference>
<keyword evidence="1" id="KW-0560">Oxidoreductase</keyword>
<evidence type="ECO:0000256" key="1">
    <source>
        <dbReference type="ARBA" id="ARBA00023002"/>
    </source>
</evidence>